<feature type="transmembrane region" description="Helical" evidence="1">
    <location>
        <begin position="530"/>
        <end position="549"/>
    </location>
</feature>
<evidence type="ECO:0008006" key="4">
    <source>
        <dbReference type="Google" id="ProtNLM"/>
    </source>
</evidence>
<dbReference type="Proteomes" id="UP000198211">
    <property type="component" value="Unassembled WGS sequence"/>
</dbReference>
<dbReference type="OrthoDB" id="127375at2759"/>
<sequence length="559" mass="62542">MQLSHYGGKYSIERMLSLEEYTRNTSLTRVILVSISAPLFVFLLVLCQESVPLQDPADDWKANYGFWIRVGCFGAVVGYAGAIHIGVWLDIPELSVKQTMVLCILKSVGFIAVGITAATVWVFPVPFFILSLSLVWPVILVVALRVVVGARVFKEICSRQTQLQRLNKLGTLQGFLCAAYPAYQALFKMANHTSYELPVFLLLPVFKIVMKVIFTSAVSHKEDLIPEQVVFTVDFFDAFYLATFMPNLSETTLVSVLVVHFVQTALELHELHRRTHSILARLRETAGDTNKHTYSDLLSALRSLCYYSEPLRKQLRTDIRVHSSIFQRLSSEGRNLVETLRCDSLCNVSGSSLQPSTNIVRVWSQPATMTISDRVSTSGSLKRDLRKGGSVQPLTSVAVVAKHPNVKNGVGGTMRKTNKRRNTLNDTAKILREALEVLFTSECLILIEYVEIVIPALYAMYVVIMVHLPSAQYHSELAGISRENAGITVSRMFIVAVLELATFIVLALITKRNCGIHAAYQLGFVLETQLRFVLAKLMLWIVFTLAFRVEHFGTSLTLD</sequence>
<evidence type="ECO:0000256" key="1">
    <source>
        <dbReference type="SAM" id="Phobius"/>
    </source>
</evidence>
<feature type="transmembrane region" description="Helical" evidence="1">
    <location>
        <begin position="66"/>
        <end position="89"/>
    </location>
</feature>
<protein>
    <recommendedName>
        <fullName evidence="4">Transmembrane protein</fullName>
    </recommendedName>
</protein>
<feature type="transmembrane region" description="Helical" evidence="1">
    <location>
        <begin position="127"/>
        <end position="148"/>
    </location>
</feature>
<dbReference type="EMBL" id="NBNE01008037">
    <property type="protein sequence ID" value="OWY99936.1"/>
    <property type="molecule type" value="Genomic_DNA"/>
</dbReference>
<feature type="transmembrane region" description="Helical" evidence="1">
    <location>
        <begin position="27"/>
        <end position="46"/>
    </location>
</feature>
<feature type="transmembrane region" description="Helical" evidence="1">
    <location>
        <begin position="199"/>
        <end position="218"/>
    </location>
</feature>
<reference evidence="3" key="1">
    <citation type="submission" date="2017-03" db="EMBL/GenBank/DDBJ databases">
        <title>Phytopthora megakarya and P. palmivora, two closely related causual agents of cacao black pod achieved similar genome size and gene model numbers by different mechanisms.</title>
        <authorList>
            <person name="Ali S."/>
            <person name="Shao J."/>
            <person name="Larry D.J."/>
            <person name="Kronmiller B."/>
            <person name="Shen D."/>
            <person name="Strem M.D."/>
            <person name="Melnick R.L."/>
            <person name="Guiltinan M.J."/>
            <person name="Tyler B.M."/>
            <person name="Meinhardt L.W."/>
            <person name="Bailey B.A."/>
        </authorList>
    </citation>
    <scope>NUCLEOTIDE SEQUENCE [LARGE SCALE GENOMIC DNA]</scope>
    <source>
        <strain evidence="3">zdho120</strain>
    </source>
</reference>
<organism evidence="2 3">
    <name type="scientific">Phytophthora megakarya</name>
    <dbReference type="NCBI Taxonomy" id="4795"/>
    <lineage>
        <taxon>Eukaryota</taxon>
        <taxon>Sar</taxon>
        <taxon>Stramenopiles</taxon>
        <taxon>Oomycota</taxon>
        <taxon>Peronosporomycetes</taxon>
        <taxon>Peronosporales</taxon>
        <taxon>Peronosporaceae</taxon>
        <taxon>Phytophthora</taxon>
    </lineage>
</organism>
<evidence type="ECO:0000313" key="2">
    <source>
        <dbReference type="EMBL" id="OWY99936.1"/>
    </source>
</evidence>
<feature type="transmembrane region" description="Helical" evidence="1">
    <location>
        <begin position="488"/>
        <end position="509"/>
    </location>
</feature>
<comment type="caution">
    <text evidence="2">The sequence shown here is derived from an EMBL/GenBank/DDBJ whole genome shotgun (WGS) entry which is preliminary data.</text>
</comment>
<dbReference type="AlphaFoldDB" id="A0A225V5F0"/>
<keyword evidence="1" id="KW-0472">Membrane</keyword>
<evidence type="ECO:0000313" key="3">
    <source>
        <dbReference type="Proteomes" id="UP000198211"/>
    </source>
</evidence>
<accession>A0A225V5F0</accession>
<keyword evidence="1" id="KW-1133">Transmembrane helix</keyword>
<proteinExistence type="predicted"/>
<keyword evidence="3" id="KW-1185">Reference proteome</keyword>
<keyword evidence="1" id="KW-0812">Transmembrane</keyword>
<dbReference type="STRING" id="4795.A0A225V5F0"/>
<name>A0A225V5F0_9STRA</name>
<gene>
    <name evidence="2" type="ORF">PHMEG_00028977</name>
</gene>
<feature type="transmembrane region" description="Helical" evidence="1">
    <location>
        <begin position="101"/>
        <end position="121"/>
    </location>
</feature>
<feature type="transmembrane region" description="Helical" evidence="1">
    <location>
        <begin position="449"/>
        <end position="468"/>
    </location>
</feature>